<organism evidence="2 3">
    <name type="scientific">Nonomuraea monospora</name>
    <dbReference type="NCBI Taxonomy" id="568818"/>
    <lineage>
        <taxon>Bacteria</taxon>
        <taxon>Bacillati</taxon>
        <taxon>Actinomycetota</taxon>
        <taxon>Actinomycetes</taxon>
        <taxon>Streptosporangiales</taxon>
        <taxon>Streptosporangiaceae</taxon>
        <taxon>Nonomuraea</taxon>
    </lineage>
</organism>
<accession>A0ABN3CR64</accession>
<evidence type="ECO:0000313" key="2">
    <source>
        <dbReference type="EMBL" id="GAA2211824.1"/>
    </source>
</evidence>
<dbReference type="EMBL" id="BAAAQX010000022">
    <property type="protein sequence ID" value="GAA2211824.1"/>
    <property type="molecule type" value="Genomic_DNA"/>
</dbReference>
<evidence type="ECO:0008006" key="4">
    <source>
        <dbReference type="Google" id="ProtNLM"/>
    </source>
</evidence>
<dbReference type="RefSeq" id="WP_344485141.1">
    <property type="nucleotide sequence ID" value="NZ_BAAAQX010000022.1"/>
</dbReference>
<evidence type="ECO:0000313" key="3">
    <source>
        <dbReference type="Proteomes" id="UP001499843"/>
    </source>
</evidence>
<gene>
    <name evidence="2" type="ORF">GCM10009850_072840</name>
</gene>
<comment type="caution">
    <text evidence="2">The sequence shown here is derived from an EMBL/GenBank/DDBJ whole genome shotgun (WGS) entry which is preliminary data.</text>
</comment>
<proteinExistence type="predicted"/>
<keyword evidence="1" id="KW-0732">Signal</keyword>
<keyword evidence="3" id="KW-1185">Reference proteome</keyword>
<protein>
    <recommendedName>
        <fullName evidence="4">Secreted protein</fullName>
    </recommendedName>
</protein>
<feature type="signal peptide" evidence="1">
    <location>
        <begin position="1"/>
        <end position="25"/>
    </location>
</feature>
<sequence>MVTLAALLLASTLAATNSAPSPAAAARQFSCGTSSGGLDIVATSTKDQAAACSTAAQVAHGWHQQVGPSDGQVPFTVAAGGSAWDCQETVVDFGEVNGHGQCVKSGDPKETMKLFS</sequence>
<feature type="chain" id="PRO_5045548219" description="Secreted protein" evidence="1">
    <location>
        <begin position="26"/>
        <end position="116"/>
    </location>
</feature>
<dbReference type="Proteomes" id="UP001499843">
    <property type="component" value="Unassembled WGS sequence"/>
</dbReference>
<evidence type="ECO:0000256" key="1">
    <source>
        <dbReference type="SAM" id="SignalP"/>
    </source>
</evidence>
<reference evidence="2 3" key="1">
    <citation type="journal article" date="2019" name="Int. J. Syst. Evol. Microbiol.">
        <title>The Global Catalogue of Microorganisms (GCM) 10K type strain sequencing project: providing services to taxonomists for standard genome sequencing and annotation.</title>
        <authorList>
            <consortium name="The Broad Institute Genomics Platform"/>
            <consortium name="The Broad Institute Genome Sequencing Center for Infectious Disease"/>
            <person name="Wu L."/>
            <person name="Ma J."/>
        </authorList>
    </citation>
    <scope>NUCLEOTIDE SEQUENCE [LARGE SCALE GENOMIC DNA]</scope>
    <source>
        <strain evidence="2 3">JCM 16114</strain>
    </source>
</reference>
<name>A0ABN3CR64_9ACTN</name>